<comment type="caution">
    <text evidence="2">The sequence shown here is derived from an EMBL/GenBank/DDBJ whole genome shotgun (WGS) entry which is preliminary data.</text>
</comment>
<accession>A0A847UDU6</accession>
<evidence type="ECO:0000313" key="3">
    <source>
        <dbReference type="Proteomes" id="UP000641625"/>
    </source>
</evidence>
<feature type="coiled-coil region" evidence="1">
    <location>
        <begin position="163"/>
        <end position="194"/>
    </location>
</feature>
<evidence type="ECO:0000256" key="1">
    <source>
        <dbReference type="SAM" id="Coils"/>
    </source>
</evidence>
<proteinExistence type="predicted"/>
<gene>
    <name evidence="2" type="ORF">GOC77_11740</name>
</gene>
<evidence type="ECO:0000313" key="2">
    <source>
        <dbReference type="EMBL" id="NLV13943.1"/>
    </source>
</evidence>
<organism evidence="2 3">
    <name type="scientific">Haloarcula argentinensis</name>
    <dbReference type="NCBI Taxonomy" id="43776"/>
    <lineage>
        <taxon>Archaea</taxon>
        <taxon>Methanobacteriati</taxon>
        <taxon>Methanobacteriota</taxon>
        <taxon>Stenosarchaea group</taxon>
        <taxon>Halobacteria</taxon>
        <taxon>Halobacteriales</taxon>
        <taxon>Haloarculaceae</taxon>
        <taxon>Haloarcula</taxon>
    </lineage>
</organism>
<dbReference type="Proteomes" id="UP000641625">
    <property type="component" value="Unassembled WGS sequence"/>
</dbReference>
<dbReference type="RefSeq" id="WP_170097378.1">
    <property type="nucleotide sequence ID" value="NZ_WOWA01000004.1"/>
</dbReference>
<dbReference type="EMBL" id="WOWA01000004">
    <property type="protein sequence ID" value="NLV13943.1"/>
    <property type="molecule type" value="Genomic_DNA"/>
</dbReference>
<name>A0A847UDU6_HALAR</name>
<sequence length="408" mass="47286">MGDNLRSRQIMNTFLIFNDNPISNVTQRPRRKARRKLENLSSEEILSTSSDDFADYVVRDFELNPLNLDTDNPQVTIDDWGDEDPALRFQYAGNERILHLRPSPSRSSGYRAEVNDEKNYVDVYFPRRNDGYSDNELQKFQEQVKDYVKTHYRRVNSNLDEFYDEIREEATSLHEEKKEEIQQQQKRFQALGIDVIRRDDIDETLKIDEPQRRKEITVEDISKKQLGPGISDDIYHEIIEAVDAVGHGFEKSPETYSDFGEEDYRNVILTFLEMNFEGSATGETFNKDGKSDILLRNDGDNIFIAECGMWAGPQTLSGADEEGGKISQLLERYLTWRDTKAAVILFVERDSFSSILEKIPDAVEEHPLCAGLKKKKQNNWWQYSFDRPDDDSNQVDIAILSFDVATED</sequence>
<reference evidence="2" key="1">
    <citation type="submission" date="2019-12" db="EMBL/GenBank/DDBJ databases">
        <title>Whole genome sequencing of Haloarcula argentinensis strain pws5.</title>
        <authorList>
            <person name="Verma D.K."/>
            <person name="Gopal K."/>
            <person name="Prasad E.S."/>
        </authorList>
    </citation>
    <scope>NUCLEOTIDE SEQUENCE</scope>
    <source>
        <strain evidence="2">Pws5</strain>
    </source>
</reference>
<dbReference type="AlphaFoldDB" id="A0A847UDU6"/>
<protein>
    <submittedName>
        <fullName evidence="2">Uncharacterized protein</fullName>
    </submittedName>
</protein>
<keyword evidence="1" id="KW-0175">Coiled coil</keyword>